<proteinExistence type="predicted"/>
<dbReference type="GO" id="GO:0005634">
    <property type="term" value="C:nucleus"/>
    <property type="evidence" value="ECO:0007669"/>
    <property type="project" value="UniProtKB-SubCell"/>
</dbReference>
<reference evidence="2" key="1">
    <citation type="submission" date="2014-05" db="EMBL/GenBank/DDBJ databases">
        <authorList>
            <person name="Chronopoulou M."/>
        </authorList>
    </citation>
    <scope>NUCLEOTIDE SEQUENCE</scope>
    <source>
        <tissue evidence="2">Whole organism</tissue>
    </source>
</reference>
<organism evidence="2">
    <name type="scientific">Lepeophtheirus salmonis</name>
    <name type="common">Salmon louse</name>
    <name type="synonym">Caligus salmonis</name>
    <dbReference type="NCBI Taxonomy" id="72036"/>
    <lineage>
        <taxon>Eukaryota</taxon>
        <taxon>Metazoa</taxon>
        <taxon>Ecdysozoa</taxon>
        <taxon>Arthropoda</taxon>
        <taxon>Crustacea</taxon>
        <taxon>Multicrustacea</taxon>
        <taxon>Hexanauplia</taxon>
        <taxon>Copepoda</taxon>
        <taxon>Siphonostomatoida</taxon>
        <taxon>Caligidae</taxon>
        <taxon>Lepeophtheirus</taxon>
    </lineage>
</organism>
<accession>A0A0K2TFD7</accession>
<name>A0A0K2TFD7_LEPSM</name>
<comment type="subcellular location">
    <subcellularLocation>
        <location evidence="1">Nucleus</location>
    </subcellularLocation>
</comment>
<protein>
    <submittedName>
        <fullName evidence="2">Uncharacterized protein</fullName>
    </submittedName>
</protein>
<dbReference type="InterPro" id="IPR009057">
    <property type="entry name" value="Homeodomain-like_sf"/>
</dbReference>
<evidence type="ECO:0000256" key="1">
    <source>
        <dbReference type="ARBA" id="ARBA00004123"/>
    </source>
</evidence>
<dbReference type="AlphaFoldDB" id="A0A0K2TFD7"/>
<evidence type="ECO:0000313" key="2">
    <source>
        <dbReference type="EMBL" id="CDW24733.1"/>
    </source>
</evidence>
<sequence>MLPYENIPASSFNQEQKRCALMCILCNLNGEVDNAFLARAVGCSIRFVQKVRKRVEQDGNDPLTMVSRKLRDPEAAKTVRSPALLEKINKKIEENPDQSMNAIAESIDGASRSTVHRAINTRRKEQLLRK</sequence>
<dbReference type="EMBL" id="HACA01007372">
    <property type="protein sequence ID" value="CDW24733.1"/>
    <property type="molecule type" value="Transcribed_RNA"/>
</dbReference>
<dbReference type="SUPFAM" id="SSF46689">
    <property type="entry name" value="Homeodomain-like"/>
    <property type="match status" value="1"/>
</dbReference>